<accession>A0ABQ4Y5T2</accession>
<dbReference type="Proteomes" id="UP001151760">
    <property type="component" value="Unassembled WGS sequence"/>
</dbReference>
<evidence type="ECO:0000313" key="2">
    <source>
        <dbReference type="EMBL" id="GJS73034.1"/>
    </source>
</evidence>
<keyword evidence="3" id="KW-1185">Reference proteome</keyword>
<feature type="compositionally biased region" description="Polar residues" evidence="1">
    <location>
        <begin position="145"/>
        <end position="155"/>
    </location>
</feature>
<feature type="region of interest" description="Disordered" evidence="1">
    <location>
        <begin position="70"/>
        <end position="155"/>
    </location>
</feature>
<evidence type="ECO:0000313" key="3">
    <source>
        <dbReference type="Proteomes" id="UP001151760"/>
    </source>
</evidence>
<dbReference type="EMBL" id="BQNB010010123">
    <property type="protein sequence ID" value="GJS73034.1"/>
    <property type="molecule type" value="Genomic_DNA"/>
</dbReference>
<sequence>MQQARKQQVPKETITLSDTTALAEFDQKTTLFKTMTKSKSFNKSPKQRALYHALMESILKDEDVMDERVVDKLKKRKPDNANKDKGPSTGSDRGLKRRKTSKDTKPSKKANSTESSKGTSKSQPKSTGKSAQAEEAAFEARDTQEPQNQGQDMGNTINLMPRKIVNFRPPQTWISKIAQAEKSPLSFDELMSTPINFSAYVMNHLNIDNLTQDHLNKPEGKEYPFDLSNPLSLIMERGRQVIPVDYIINNDLEYLREGRSSKKYTTSTTKTKASKYDIPSIKDMVPLLWSTVKMFTRRIVILKRVEDLQLGVKSYQKKLNITKPETFRSNISKRFPYTAYNNPQGIIYEDKYKRKTGYRSAIAREKVNEELGKVHWWKSSSISGIGVRSHDPVRTGGMYPGTFH</sequence>
<organism evidence="2 3">
    <name type="scientific">Tanacetum coccineum</name>
    <dbReference type="NCBI Taxonomy" id="301880"/>
    <lineage>
        <taxon>Eukaryota</taxon>
        <taxon>Viridiplantae</taxon>
        <taxon>Streptophyta</taxon>
        <taxon>Embryophyta</taxon>
        <taxon>Tracheophyta</taxon>
        <taxon>Spermatophyta</taxon>
        <taxon>Magnoliopsida</taxon>
        <taxon>eudicotyledons</taxon>
        <taxon>Gunneridae</taxon>
        <taxon>Pentapetalae</taxon>
        <taxon>asterids</taxon>
        <taxon>campanulids</taxon>
        <taxon>Asterales</taxon>
        <taxon>Asteraceae</taxon>
        <taxon>Asteroideae</taxon>
        <taxon>Anthemideae</taxon>
        <taxon>Anthemidinae</taxon>
        <taxon>Tanacetum</taxon>
    </lineage>
</organism>
<reference evidence="2" key="1">
    <citation type="journal article" date="2022" name="Int. J. Mol. Sci.">
        <title>Draft Genome of Tanacetum Coccineum: Genomic Comparison of Closely Related Tanacetum-Family Plants.</title>
        <authorList>
            <person name="Yamashiro T."/>
            <person name="Shiraishi A."/>
            <person name="Nakayama K."/>
            <person name="Satake H."/>
        </authorList>
    </citation>
    <scope>NUCLEOTIDE SEQUENCE</scope>
</reference>
<protein>
    <submittedName>
        <fullName evidence="2">Uncharacterized protein</fullName>
    </submittedName>
</protein>
<reference evidence="2" key="2">
    <citation type="submission" date="2022-01" db="EMBL/GenBank/DDBJ databases">
        <authorList>
            <person name="Yamashiro T."/>
            <person name="Shiraishi A."/>
            <person name="Satake H."/>
            <person name="Nakayama K."/>
        </authorList>
    </citation>
    <scope>NUCLEOTIDE SEQUENCE</scope>
</reference>
<evidence type="ECO:0000256" key="1">
    <source>
        <dbReference type="SAM" id="MobiDB-lite"/>
    </source>
</evidence>
<proteinExistence type="predicted"/>
<name>A0ABQ4Y5T2_9ASTR</name>
<feature type="compositionally biased region" description="Polar residues" evidence="1">
    <location>
        <begin position="109"/>
        <end position="130"/>
    </location>
</feature>
<feature type="compositionally biased region" description="Basic and acidic residues" evidence="1">
    <location>
        <begin position="70"/>
        <end position="86"/>
    </location>
</feature>
<comment type="caution">
    <text evidence="2">The sequence shown here is derived from an EMBL/GenBank/DDBJ whole genome shotgun (WGS) entry which is preliminary data.</text>
</comment>
<gene>
    <name evidence="2" type="ORF">Tco_0705875</name>
</gene>